<feature type="transmembrane region" description="Helical" evidence="1">
    <location>
        <begin position="29"/>
        <end position="49"/>
    </location>
</feature>
<keyword evidence="1" id="KW-0812">Transmembrane</keyword>
<evidence type="ECO:0000313" key="2">
    <source>
        <dbReference type="EMBL" id="VDK20554.1"/>
    </source>
</evidence>
<sequence>MQLAHFRLVVVVCGERVMAVVCPLKARSFWSTKALKAICASILIFAVILSMHSHITHRVQDVLLNITVVDKDGVPRQQLRKTQQAVLREGMQQYWHLAVSLDIIFLVLLPVFLVITANMLLVSASFHSSSNYDFSFQALSTKCTTYLSH</sequence>
<protein>
    <submittedName>
        <fullName evidence="4">G_PROTEIN_RECEP_F1_2 domain-containing protein</fullName>
    </submittedName>
</protein>
<gene>
    <name evidence="2" type="ORF">ASIM_LOCUS2763</name>
</gene>
<reference evidence="2 3" key="2">
    <citation type="submission" date="2018-11" db="EMBL/GenBank/DDBJ databases">
        <authorList>
            <consortium name="Pathogen Informatics"/>
        </authorList>
    </citation>
    <scope>NUCLEOTIDE SEQUENCE [LARGE SCALE GENOMIC DNA]</scope>
</reference>
<feature type="transmembrane region" description="Helical" evidence="1">
    <location>
        <begin position="97"/>
        <end position="121"/>
    </location>
</feature>
<dbReference type="Proteomes" id="UP000267096">
    <property type="component" value="Unassembled WGS sequence"/>
</dbReference>
<organism evidence="4">
    <name type="scientific">Anisakis simplex</name>
    <name type="common">Herring worm</name>
    <dbReference type="NCBI Taxonomy" id="6269"/>
    <lineage>
        <taxon>Eukaryota</taxon>
        <taxon>Metazoa</taxon>
        <taxon>Ecdysozoa</taxon>
        <taxon>Nematoda</taxon>
        <taxon>Chromadorea</taxon>
        <taxon>Rhabditida</taxon>
        <taxon>Spirurina</taxon>
        <taxon>Ascaridomorpha</taxon>
        <taxon>Ascaridoidea</taxon>
        <taxon>Anisakidae</taxon>
        <taxon>Anisakis</taxon>
        <taxon>Anisakis simplex complex</taxon>
    </lineage>
</organism>
<dbReference type="EMBL" id="UYRR01003896">
    <property type="protein sequence ID" value="VDK20554.1"/>
    <property type="molecule type" value="Genomic_DNA"/>
</dbReference>
<dbReference type="AlphaFoldDB" id="A0A0M3J5T0"/>
<reference evidence="4" key="1">
    <citation type="submission" date="2017-02" db="UniProtKB">
        <authorList>
            <consortium name="WormBaseParasite"/>
        </authorList>
    </citation>
    <scope>IDENTIFICATION</scope>
</reference>
<evidence type="ECO:0000313" key="3">
    <source>
        <dbReference type="Proteomes" id="UP000267096"/>
    </source>
</evidence>
<proteinExistence type="predicted"/>
<dbReference type="SUPFAM" id="SSF81321">
    <property type="entry name" value="Family A G protein-coupled receptor-like"/>
    <property type="match status" value="1"/>
</dbReference>
<keyword evidence="1" id="KW-0472">Membrane</keyword>
<evidence type="ECO:0000256" key="1">
    <source>
        <dbReference type="SAM" id="Phobius"/>
    </source>
</evidence>
<dbReference type="Gene3D" id="1.20.1070.10">
    <property type="entry name" value="Rhodopsin 7-helix transmembrane proteins"/>
    <property type="match status" value="1"/>
</dbReference>
<dbReference type="WBParaSite" id="ASIM_0000291301-mRNA-1">
    <property type="protein sequence ID" value="ASIM_0000291301-mRNA-1"/>
    <property type="gene ID" value="ASIM_0000291301"/>
</dbReference>
<evidence type="ECO:0000313" key="4">
    <source>
        <dbReference type="WBParaSite" id="ASIM_0000291301-mRNA-1"/>
    </source>
</evidence>
<keyword evidence="3" id="KW-1185">Reference proteome</keyword>
<name>A0A0M3J5T0_ANISI</name>
<keyword evidence="1" id="KW-1133">Transmembrane helix</keyword>
<dbReference type="PANTHER" id="PTHR46895">
    <property type="entry name" value="PROTEIN CBG20548-RELATED"/>
    <property type="match status" value="1"/>
</dbReference>
<accession>A0A0M3J5T0</accession>